<dbReference type="GO" id="GO:0030145">
    <property type="term" value="F:manganese ion binding"/>
    <property type="evidence" value="ECO:0007669"/>
    <property type="project" value="InterPro"/>
</dbReference>
<accession>A0A8B8THH4</accession>
<evidence type="ECO:0000256" key="11">
    <source>
        <dbReference type="ARBA" id="ARBA00048336"/>
    </source>
</evidence>
<evidence type="ECO:0000313" key="16">
    <source>
        <dbReference type="RefSeq" id="XP_032341685.1"/>
    </source>
</evidence>
<evidence type="ECO:0000256" key="4">
    <source>
        <dbReference type="ARBA" id="ARBA00013081"/>
    </source>
</evidence>
<comment type="cofactor">
    <cofactor evidence="1">
        <name>Mn(2+)</name>
        <dbReference type="ChEBI" id="CHEBI:29035"/>
    </cofactor>
</comment>
<dbReference type="GO" id="GO:0004722">
    <property type="term" value="F:protein serine/threonine phosphatase activity"/>
    <property type="evidence" value="ECO:0007669"/>
    <property type="project" value="UniProtKB-EC"/>
</dbReference>
<name>A0A8B8THH4_CAMFR</name>
<protein>
    <recommendedName>
        <fullName evidence="12">Probable protein phosphatase 1N</fullName>
        <ecNumber evidence="4">3.1.3.16</ecNumber>
    </recommendedName>
</protein>
<dbReference type="FunFam" id="3.60.40.10:FF:000048">
    <property type="entry name" value="probable protein phosphatase 1N isoform X1"/>
    <property type="match status" value="1"/>
</dbReference>
<dbReference type="Proteomes" id="UP000694856">
    <property type="component" value="Chromosome 9"/>
</dbReference>
<proteinExistence type="inferred from homology"/>
<dbReference type="SUPFAM" id="SSF81601">
    <property type="entry name" value="Protein serine/threonine phosphatase 2C, C-terminal domain"/>
    <property type="match status" value="1"/>
</dbReference>
<dbReference type="PANTHER" id="PTHR47992">
    <property type="entry name" value="PROTEIN PHOSPHATASE"/>
    <property type="match status" value="1"/>
</dbReference>
<dbReference type="GeneID" id="102507754"/>
<dbReference type="InterPro" id="IPR036457">
    <property type="entry name" value="PPM-type-like_dom_sf"/>
</dbReference>
<keyword evidence="6" id="KW-0378">Hydrolase</keyword>
<dbReference type="GO" id="GO:0000287">
    <property type="term" value="F:magnesium ion binding"/>
    <property type="evidence" value="ECO:0007669"/>
    <property type="project" value="InterPro"/>
</dbReference>
<dbReference type="CDD" id="cd00143">
    <property type="entry name" value="PP2Cc"/>
    <property type="match status" value="1"/>
</dbReference>
<dbReference type="RefSeq" id="XP_032341685.1">
    <property type="nucleotide sequence ID" value="XM_032485794.1"/>
</dbReference>
<evidence type="ECO:0000313" key="15">
    <source>
        <dbReference type="Proteomes" id="UP000694856"/>
    </source>
</evidence>
<gene>
    <name evidence="16" type="primary">PPM1N</name>
</gene>
<comment type="catalytic activity">
    <reaction evidence="11">
        <text>O-phospho-L-threonyl-[protein] + H2O = L-threonyl-[protein] + phosphate</text>
        <dbReference type="Rhea" id="RHEA:47004"/>
        <dbReference type="Rhea" id="RHEA-COMP:11060"/>
        <dbReference type="Rhea" id="RHEA-COMP:11605"/>
        <dbReference type="ChEBI" id="CHEBI:15377"/>
        <dbReference type="ChEBI" id="CHEBI:30013"/>
        <dbReference type="ChEBI" id="CHEBI:43474"/>
        <dbReference type="ChEBI" id="CHEBI:61977"/>
        <dbReference type="EC" id="3.1.3.16"/>
    </reaction>
</comment>
<evidence type="ECO:0000256" key="10">
    <source>
        <dbReference type="ARBA" id="ARBA00047761"/>
    </source>
</evidence>
<evidence type="ECO:0000259" key="14">
    <source>
        <dbReference type="PROSITE" id="PS51746"/>
    </source>
</evidence>
<dbReference type="Pfam" id="PF07830">
    <property type="entry name" value="PP2C_C"/>
    <property type="match status" value="1"/>
</dbReference>
<dbReference type="SUPFAM" id="SSF81606">
    <property type="entry name" value="PP2C-like"/>
    <property type="match status" value="1"/>
</dbReference>
<feature type="domain" description="PPM-type phosphatase" evidence="14">
    <location>
        <begin position="59"/>
        <end position="319"/>
    </location>
</feature>
<evidence type="ECO:0000256" key="3">
    <source>
        <dbReference type="ARBA" id="ARBA00006702"/>
    </source>
</evidence>
<dbReference type="FunFam" id="1.10.10.430:FF:000003">
    <property type="entry name" value="probable protein phosphatase 1N isoform X2"/>
    <property type="match status" value="1"/>
</dbReference>
<organism evidence="15 16">
    <name type="scientific">Camelus ferus</name>
    <name type="common">Wild bactrian camel</name>
    <name type="synonym">Camelus bactrianus ferus</name>
    <dbReference type="NCBI Taxonomy" id="419612"/>
    <lineage>
        <taxon>Eukaryota</taxon>
        <taxon>Metazoa</taxon>
        <taxon>Chordata</taxon>
        <taxon>Craniata</taxon>
        <taxon>Vertebrata</taxon>
        <taxon>Euteleostomi</taxon>
        <taxon>Mammalia</taxon>
        <taxon>Eutheria</taxon>
        <taxon>Laurasiatheria</taxon>
        <taxon>Artiodactyla</taxon>
        <taxon>Tylopoda</taxon>
        <taxon>Camelidae</taxon>
        <taxon>Camelus</taxon>
    </lineage>
</organism>
<dbReference type="Gene3D" id="1.10.10.430">
    <property type="entry name" value="Phosphatase 2C, C-terminal domain suprefamily"/>
    <property type="match status" value="1"/>
</dbReference>
<keyword evidence="8" id="KW-0904">Protein phosphatase</keyword>
<sequence length="450" mass="48299">MEALARLLERLLWPSRKEEEAEEEEEEEGRSPDGPQSLLDAPRCAQRPHGGVAASCALSFGASSVQGWRAHMEDAHCAWLALPGVPPGWSFFAVLDGHGGARAALFGARHLPGHVLDALGPAPHEPEGVCKALRHAFLSADARLHALWPRGELGGSTAVALLISPCFLYLTHCGDSRAVLSRAGAVAFSTEDHRPLHPRERERIHDAGGTILRRRLEGSLAVSRALGDFAYKEAPGRPPELQLVSAEPEVTALARQAEDEFMLLASDGVWDAMSGTALAGLVASRLCLDLAPELLCAQLLDTCLCKGSLDNMTCILVCFPGAPRPCEEAIRKELALDAALGHRVAELCTSTQEPPSLNTVFRTLASEDIPDLPPGGGLYCKATVIAEAYSEFCQASAERWVVRTLCSIIFLLETCNPAPSHCPTSLSEGEIEARGRRALPDTLINSHSWS</sequence>
<keyword evidence="15" id="KW-1185">Reference proteome</keyword>
<dbReference type="CTD" id="147699"/>
<evidence type="ECO:0000256" key="8">
    <source>
        <dbReference type="ARBA" id="ARBA00022912"/>
    </source>
</evidence>
<dbReference type="InterPro" id="IPR001932">
    <property type="entry name" value="PPM-type_phosphatase-like_dom"/>
</dbReference>
<dbReference type="InterPro" id="IPR036580">
    <property type="entry name" value="PP2C_C_sf"/>
</dbReference>
<feature type="region of interest" description="Disordered" evidence="13">
    <location>
        <begin position="15"/>
        <end position="46"/>
    </location>
</feature>
<dbReference type="InterPro" id="IPR012911">
    <property type="entry name" value="PP2C_C"/>
</dbReference>
<comment type="similarity">
    <text evidence="3">Belongs to the PP2C family.</text>
</comment>
<dbReference type="SMART" id="SM00332">
    <property type="entry name" value="PP2Cc"/>
    <property type="match status" value="1"/>
</dbReference>
<dbReference type="InterPro" id="IPR015655">
    <property type="entry name" value="PP2C"/>
</dbReference>
<keyword evidence="9" id="KW-0464">Manganese</keyword>
<evidence type="ECO:0000256" key="1">
    <source>
        <dbReference type="ARBA" id="ARBA00001936"/>
    </source>
</evidence>
<evidence type="ECO:0000256" key="2">
    <source>
        <dbReference type="ARBA" id="ARBA00001946"/>
    </source>
</evidence>
<evidence type="ECO:0000256" key="6">
    <source>
        <dbReference type="ARBA" id="ARBA00022801"/>
    </source>
</evidence>
<evidence type="ECO:0000256" key="9">
    <source>
        <dbReference type="ARBA" id="ARBA00023211"/>
    </source>
</evidence>
<comment type="catalytic activity">
    <reaction evidence="10">
        <text>O-phospho-L-seryl-[protein] + H2O = L-seryl-[protein] + phosphate</text>
        <dbReference type="Rhea" id="RHEA:20629"/>
        <dbReference type="Rhea" id="RHEA-COMP:9863"/>
        <dbReference type="Rhea" id="RHEA-COMP:11604"/>
        <dbReference type="ChEBI" id="CHEBI:15377"/>
        <dbReference type="ChEBI" id="CHEBI:29999"/>
        <dbReference type="ChEBI" id="CHEBI:43474"/>
        <dbReference type="ChEBI" id="CHEBI:83421"/>
        <dbReference type="EC" id="3.1.3.16"/>
    </reaction>
</comment>
<keyword evidence="5" id="KW-0479">Metal-binding</keyword>
<evidence type="ECO:0000256" key="5">
    <source>
        <dbReference type="ARBA" id="ARBA00022723"/>
    </source>
</evidence>
<dbReference type="KEGG" id="cfr:102507754"/>
<keyword evidence="7" id="KW-0460">Magnesium</keyword>
<evidence type="ECO:0000256" key="12">
    <source>
        <dbReference type="ARBA" id="ARBA00074381"/>
    </source>
</evidence>
<dbReference type="Gene3D" id="3.60.40.10">
    <property type="entry name" value="PPM-type phosphatase domain"/>
    <property type="match status" value="1"/>
</dbReference>
<evidence type="ECO:0000256" key="13">
    <source>
        <dbReference type="SAM" id="MobiDB-lite"/>
    </source>
</evidence>
<comment type="cofactor">
    <cofactor evidence="2">
        <name>Mg(2+)</name>
        <dbReference type="ChEBI" id="CHEBI:18420"/>
    </cofactor>
</comment>
<dbReference type="AlphaFoldDB" id="A0A8B8THH4"/>
<evidence type="ECO:0000256" key="7">
    <source>
        <dbReference type="ARBA" id="ARBA00022842"/>
    </source>
</evidence>
<dbReference type="PROSITE" id="PS51746">
    <property type="entry name" value="PPM_2"/>
    <property type="match status" value="1"/>
</dbReference>
<dbReference type="Pfam" id="PF00481">
    <property type="entry name" value="PP2C"/>
    <property type="match status" value="1"/>
</dbReference>
<reference evidence="16" key="1">
    <citation type="submission" date="2025-08" db="UniProtKB">
        <authorList>
            <consortium name="RefSeq"/>
        </authorList>
    </citation>
    <scope>IDENTIFICATION</scope>
    <source>
        <tissue evidence="16">Ear skin</tissue>
    </source>
</reference>
<dbReference type="EC" id="3.1.3.16" evidence="4"/>